<dbReference type="InterPro" id="IPR029063">
    <property type="entry name" value="SAM-dependent_MTases_sf"/>
</dbReference>
<dbReference type="CDD" id="cd02440">
    <property type="entry name" value="AdoMet_MTases"/>
    <property type="match status" value="1"/>
</dbReference>
<dbReference type="GO" id="GO:0008757">
    <property type="term" value="F:S-adenosylmethionine-dependent methyltransferase activity"/>
    <property type="evidence" value="ECO:0007669"/>
    <property type="project" value="InterPro"/>
</dbReference>
<name>A0AAN8MUP2_9PEZI</name>
<dbReference type="Proteomes" id="UP001313282">
    <property type="component" value="Unassembled WGS sequence"/>
</dbReference>
<evidence type="ECO:0000313" key="3">
    <source>
        <dbReference type="Proteomes" id="UP001313282"/>
    </source>
</evidence>
<dbReference type="InterPro" id="IPR013216">
    <property type="entry name" value="Methyltransf_11"/>
</dbReference>
<dbReference type="Gene3D" id="3.40.50.150">
    <property type="entry name" value="Vaccinia Virus protein VP39"/>
    <property type="match status" value="1"/>
</dbReference>
<protein>
    <recommendedName>
        <fullName evidence="1">Methyltransferase type 11 domain-containing protein</fullName>
    </recommendedName>
</protein>
<dbReference type="AlphaFoldDB" id="A0AAN8MUP2"/>
<comment type="caution">
    <text evidence="2">The sequence shown here is derived from an EMBL/GenBank/DDBJ whole genome shotgun (WGS) entry which is preliminary data.</text>
</comment>
<dbReference type="SUPFAM" id="SSF53335">
    <property type="entry name" value="S-adenosyl-L-methionine-dependent methyltransferases"/>
    <property type="match status" value="1"/>
</dbReference>
<accession>A0AAN8MUP2</accession>
<feature type="domain" description="Methyltransferase type 11" evidence="1">
    <location>
        <begin position="54"/>
        <end position="152"/>
    </location>
</feature>
<evidence type="ECO:0000259" key="1">
    <source>
        <dbReference type="Pfam" id="PF08241"/>
    </source>
</evidence>
<dbReference type="EMBL" id="JAVHNR010000003">
    <property type="protein sequence ID" value="KAK6347417.1"/>
    <property type="molecule type" value="Genomic_DNA"/>
</dbReference>
<dbReference type="PANTHER" id="PTHR44942">
    <property type="entry name" value="METHYLTRANSF_11 DOMAIN-CONTAINING PROTEIN"/>
    <property type="match status" value="1"/>
</dbReference>
<organism evidence="2 3">
    <name type="scientific">Orbilia javanica</name>
    <dbReference type="NCBI Taxonomy" id="47235"/>
    <lineage>
        <taxon>Eukaryota</taxon>
        <taxon>Fungi</taxon>
        <taxon>Dikarya</taxon>
        <taxon>Ascomycota</taxon>
        <taxon>Pezizomycotina</taxon>
        <taxon>Orbiliomycetes</taxon>
        <taxon>Orbiliales</taxon>
        <taxon>Orbiliaceae</taxon>
        <taxon>Orbilia</taxon>
    </lineage>
</organism>
<sequence length="313" mass="34707">MLASPTAEPETTFRGFTNSQGSDYAKYRYDYHPNLYQQIIDYHISNNGSLTTLLDIGCGPGTAVRTFAKHFKHATGIDASEGMITTARSLGGKTSTSEPILFEVSTDFGENLNIPDGSVDVIIVATAAHWFDMNLFWAQAAKLLKPGGTVAIWTGACGMRATPPTPQHGEVTAVMREMMREIKPYEGVGNKVNSGLYTRLQMPWMLAAPVAAFDKRQFKRVEWGTESRDALPSNEFLAEQQPQNLDAMETMLGTWSVVVRWREANEEKVGTEEDVIRKMRRGIEKILRGAGVQGGEELVWRKIEGAILLCQKT</sequence>
<dbReference type="Pfam" id="PF08241">
    <property type="entry name" value="Methyltransf_11"/>
    <property type="match status" value="1"/>
</dbReference>
<keyword evidence="3" id="KW-1185">Reference proteome</keyword>
<evidence type="ECO:0000313" key="2">
    <source>
        <dbReference type="EMBL" id="KAK6347417.1"/>
    </source>
</evidence>
<reference evidence="2 3" key="1">
    <citation type="submission" date="2019-10" db="EMBL/GenBank/DDBJ databases">
        <authorList>
            <person name="Palmer J.M."/>
        </authorList>
    </citation>
    <scope>NUCLEOTIDE SEQUENCE [LARGE SCALE GENOMIC DNA]</scope>
    <source>
        <strain evidence="2 3">TWF718</strain>
    </source>
</reference>
<dbReference type="PANTHER" id="PTHR44942:SF10">
    <property type="entry name" value="METHYLTRANSFERASE TYPE 11 DOMAIN-CONTAINING PROTEIN"/>
    <property type="match status" value="1"/>
</dbReference>
<proteinExistence type="predicted"/>
<gene>
    <name evidence="2" type="ORF">TWF718_005258</name>
</gene>
<dbReference type="InterPro" id="IPR051052">
    <property type="entry name" value="Diverse_substrate_MTase"/>
</dbReference>